<proteinExistence type="predicted"/>
<dbReference type="Proteomes" id="UP000001511">
    <property type="component" value="Chromosome"/>
</dbReference>
<keyword evidence="2" id="KW-1185">Reference proteome</keyword>
<sequence length="74" mass="8438">MWHVNITCDGAAWKRYTAEFKTMAEEYQSELIGSKKMPDGTSIMSYKIEDVSDAEEFQEKCANFPGFTSDLESL</sequence>
<dbReference type="HOGENOM" id="CLU_2686694_0_0_3"/>
<protein>
    <recommendedName>
        <fullName evidence="3">ABM domain-containing protein</fullName>
    </recommendedName>
</protein>
<dbReference type="eggNOG" id="ENOG5033AXD">
    <property type="taxonomic scope" value="Bacteria"/>
</dbReference>
<dbReference type="RefSeq" id="WP_013192883.1">
    <property type="nucleotide sequence ID" value="NC_014248.1"/>
</dbReference>
<evidence type="ECO:0000313" key="2">
    <source>
        <dbReference type="Proteomes" id="UP000001511"/>
    </source>
</evidence>
<evidence type="ECO:0000313" key="1">
    <source>
        <dbReference type="EMBL" id="ADI65873.1"/>
    </source>
</evidence>
<gene>
    <name evidence="1" type="ordered locus">Aazo_4654</name>
</gene>
<accession>D7DXP7</accession>
<name>D7DXP7_NOSA0</name>
<dbReference type="AlphaFoldDB" id="D7DXP7"/>
<dbReference type="KEGG" id="naz:Aazo_4654"/>
<dbReference type="EMBL" id="CP002059">
    <property type="protein sequence ID" value="ADI65873.1"/>
    <property type="molecule type" value="Genomic_DNA"/>
</dbReference>
<organism evidence="1 2">
    <name type="scientific">Nostoc azollae (strain 0708)</name>
    <name type="common">Anabaena azollae (strain 0708)</name>
    <dbReference type="NCBI Taxonomy" id="551115"/>
    <lineage>
        <taxon>Bacteria</taxon>
        <taxon>Bacillati</taxon>
        <taxon>Cyanobacteriota</taxon>
        <taxon>Cyanophyceae</taxon>
        <taxon>Nostocales</taxon>
        <taxon>Nostocaceae</taxon>
        <taxon>Trichormus</taxon>
    </lineage>
</organism>
<reference evidence="1 2" key="1">
    <citation type="journal article" date="2010" name="PLoS ONE">
        <title>Genome erosion in a nitrogen-fixing vertically transmitted endosymbiotic multicellular cyanobacterium.</title>
        <authorList>
            <person name="Ran L."/>
            <person name="Larsson J."/>
            <person name="Vigil-Stenman T."/>
            <person name="Nylander J.A."/>
            <person name="Ininbergs K."/>
            <person name="Zheng W.W."/>
            <person name="Lapidus A."/>
            <person name="Lowry S."/>
            <person name="Haselkorn R."/>
            <person name="Bergman B."/>
        </authorList>
    </citation>
    <scope>NUCLEOTIDE SEQUENCE [LARGE SCALE GENOMIC DNA]</scope>
    <source>
        <strain evidence="1 2">0708</strain>
    </source>
</reference>
<evidence type="ECO:0008006" key="3">
    <source>
        <dbReference type="Google" id="ProtNLM"/>
    </source>
</evidence>
<dbReference type="OrthoDB" id="464309at2"/>